<reference evidence="10" key="1">
    <citation type="submission" date="2018-12" db="EMBL/GenBank/DDBJ databases">
        <authorList>
            <person name="Syme R.A."/>
            <person name="Farfan-Caceres L."/>
            <person name="Lichtenzveig J."/>
        </authorList>
    </citation>
    <scope>NUCLEOTIDE SEQUENCE</scope>
    <source>
        <strain evidence="10">Al4</strain>
    </source>
</reference>
<evidence type="ECO:0000313" key="11">
    <source>
        <dbReference type="Proteomes" id="UP000651452"/>
    </source>
</evidence>
<feature type="domain" description="ABC transporter" evidence="8">
    <location>
        <begin position="319"/>
        <end position="350"/>
    </location>
</feature>
<dbReference type="GO" id="GO:0016020">
    <property type="term" value="C:membrane"/>
    <property type="evidence" value="ECO:0007669"/>
    <property type="project" value="UniProtKB-SubCell"/>
</dbReference>
<evidence type="ECO:0000256" key="6">
    <source>
        <dbReference type="ARBA" id="ARBA00023136"/>
    </source>
</evidence>
<dbReference type="Proteomes" id="UP000651452">
    <property type="component" value="Unassembled WGS sequence"/>
</dbReference>
<sequence>MGDDTSKPTVMVNIRNPNKVNEMMNFFTVMAAGIGISTSYFEFARNQLPPRVDVKALVFIVYYGLIVACYPAFFALYLTNERISKVRSIQYLNGVWPVPLWLSYLFFDGISVVISAVSTALIAACSPVWHGMGRMFVVFLLYGIVCALISYIISMFAENALAAWFAMALGQVILYFAYFGAIVGVQSTTPYADLESLMNYLYFGLGLVSPVVSLERALFIGLQQVGLMCNGHASRSLYLYGGPILYLAAQAIFLFILLVWLDSGFKIPPTRSRRSISDTEAMGMLNADLMHERKRMASPGTELRIEDVSKAFGKNLAVDSVTFGVQTSEIFALLGPNGAGKSTIISMIRG</sequence>
<evidence type="ECO:0000313" key="10">
    <source>
        <dbReference type="EMBL" id="KAF9701318.1"/>
    </source>
</evidence>
<evidence type="ECO:0000259" key="9">
    <source>
        <dbReference type="Pfam" id="PF12698"/>
    </source>
</evidence>
<dbReference type="OrthoDB" id="8061355at2759"/>
<feature type="transmembrane region" description="Helical" evidence="7">
    <location>
        <begin position="163"/>
        <end position="185"/>
    </location>
</feature>
<comment type="subcellular location">
    <subcellularLocation>
        <location evidence="1">Membrane</location>
        <topology evidence="1">Multi-pass membrane protein</topology>
    </subcellularLocation>
</comment>
<dbReference type="GO" id="GO:0016887">
    <property type="term" value="F:ATP hydrolysis activity"/>
    <property type="evidence" value="ECO:0007669"/>
    <property type="project" value="InterPro"/>
</dbReference>
<keyword evidence="5 7" id="KW-1133">Transmembrane helix</keyword>
<dbReference type="PANTHER" id="PTHR19229">
    <property type="entry name" value="ATP-BINDING CASSETTE TRANSPORTER SUBFAMILY A ABCA"/>
    <property type="match status" value="1"/>
</dbReference>
<feature type="transmembrane region" description="Helical" evidence="7">
    <location>
        <begin position="23"/>
        <end position="44"/>
    </location>
</feature>
<dbReference type="InterPro" id="IPR026082">
    <property type="entry name" value="ABCA"/>
</dbReference>
<dbReference type="EMBL" id="RZGK01000002">
    <property type="protein sequence ID" value="KAF9701318.1"/>
    <property type="molecule type" value="Genomic_DNA"/>
</dbReference>
<gene>
    <name evidence="10" type="ORF">EKO04_000410</name>
</gene>
<dbReference type="GO" id="GO:0140359">
    <property type="term" value="F:ABC-type transporter activity"/>
    <property type="evidence" value="ECO:0007669"/>
    <property type="project" value="InterPro"/>
</dbReference>
<evidence type="ECO:0000256" key="1">
    <source>
        <dbReference type="ARBA" id="ARBA00004141"/>
    </source>
</evidence>
<dbReference type="Pfam" id="PF12698">
    <property type="entry name" value="ABC2_membrane_3"/>
    <property type="match status" value="1"/>
</dbReference>
<dbReference type="SUPFAM" id="SSF52540">
    <property type="entry name" value="P-loop containing nucleoside triphosphate hydrolases"/>
    <property type="match status" value="1"/>
</dbReference>
<evidence type="ECO:0000256" key="7">
    <source>
        <dbReference type="SAM" id="Phobius"/>
    </source>
</evidence>
<keyword evidence="2" id="KW-0813">Transport</keyword>
<dbReference type="InterPro" id="IPR013525">
    <property type="entry name" value="ABC2_TM"/>
</dbReference>
<evidence type="ECO:0000256" key="5">
    <source>
        <dbReference type="ARBA" id="ARBA00022989"/>
    </source>
</evidence>
<dbReference type="GO" id="GO:0005319">
    <property type="term" value="F:lipid transporter activity"/>
    <property type="evidence" value="ECO:0007669"/>
    <property type="project" value="TreeGrafter"/>
</dbReference>
<keyword evidence="11" id="KW-1185">Reference proteome</keyword>
<evidence type="ECO:0000256" key="4">
    <source>
        <dbReference type="ARBA" id="ARBA00022737"/>
    </source>
</evidence>
<reference evidence="10" key="2">
    <citation type="submission" date="2020-09" db="EMBL/GenBank/DDBJ databases">
        <title>Reference genome assembly for Australian Ascochyta lentis isolate Al4.</title>
        <authorList>
            <person name="Lee R.C."/>
            <person name="Farfan-Caceres L.M."/>
            <person name="Debler J.W."/>
            <person name="Williams A.H."/>
            <person name="Henares B.M."/>
        </authorList>
    </citation>
    <scope>NUCLEOTIDE SEQUENCE</scope>
    <source>
        <strain evidence="10">Al4</strain>
    </source>
</reference>
<dbReference type="AlphaFoldDB" id="A0A8H7MMD3"/>
<feature type="transmembrane region" description="Helical" evidence="7">
    <location>
        <begin position="238"/>
        <end position="261"/>
    </location>
</feature>
<evidence type="ECO:0000256" key="3">
    <source>
        <dbReference type="ARBA" id="ARBA00022692"/>
    </source>
</evidence>
<feature type="transmembrane region" description="Helical" evidence="7">
    <location>
        <begin position="136"/>
        <end position="157"/>
    </location>
</feature>
<feature type="transmembrane region" description="Helical" evidence="7">
    <location>
        <begin position="197"/>
        <end position="218"/>
    </location>
</feature>
<dbReference type="Gene3D" id="3.40.50.300">
    <property type="entry name" value="P-loop containing nucleotide triphosphate hydrolases"/>
    <property type="match status" value="1"/>
</dbReference>
<dbReference type="GO" id="GO:0005524">
    <property type="term" value="F:ATP binding"/>
    <property type="evidence" value="ECO:0007669"/>
    <property type="project" value="InterPro"/>
</dbReference>
<accession>A0A8H7MMD3</accession>
<evidence type="ECO:0008006" key="12">
    <source>
        <dbReference type="Google" id="ProtNLM"/>
    </source>
</evidence>
<organism evidence="10 11">
    <name type="scientific">Ascochyta lentis</name>
    <dbReference type="NCBI Taxonomy" id="205686"/>
    <lineage>
        <taxon>Eukaryota</taxon>
        <taxon>Fungi</taxon>
        <taxon>Dikarya</taxon>
        <taxon>Ascomycota</taxon>
        <taxon>Pezizomycotina</taxon>
        <taxon>Dothideomycetes</taxon>
        <taxon>Pleosporomycetidae</taxon>
        <taxon>Pleosporales</taxon>
        <taxon>Pleosporineae</taxon>
        <taxon>Didymellaceae</taxon>
        <taxon>Ascochyta</taxon>
    </lineage>
</organism>
<dbReference type="PANTHER" id="PTHR19229:SF36">
    <property type="entry name" value="ATP-BINDING CASSETTE SUB-FAMILY A MEMBER 2"/>
    <property type="match status" value="1"/>
</dbReference>
<keyword evidence="3 7" id="KW-0812">Transmembrane</keyword>
<dbReference type="Pfam" id="PF00005">
    <property type="entry name" value="ABC_tran"/>
    <property type="match status" value="1"/>
</dbReference>
<proteinExistence type="predicted"/>
<feature type="transmembrane region" description="Helical" evidence="7">
    <location>
        <begin position="98"/>
        <end position="124"/>
    </location>
</feature>
<dbReference type="InterPro" id="IPR003439">
    <property type="entry name" value="ABC_transporter-like_ATP-bd"/>
</dbReference>
<comment type="caution">
    <text evidence="10">The sequence shown here is derived from an EMBL/GenBank/DDBJ whole genome shotgun (WGS) entry which is preliminary data.</text>
</comment>
<feature type="transmembrane region" description="Helical" evidence="7">
    <location>
        <begin position="56"/>
        <end position="78"/>
    </location>
</feature>
<dbReference type="InterPro" id="IPR027417">
    <property type="entry name" value="P-loop_NTPase"/>
</dbReference>
<feature type="domain" description="ABC-2 type transporter transmembrane" evidence="9">
    <location>
        <begin position="57"/>
        <end position="259"/>
    </location>
</feature>
<evidence type="ECO:0000259" key="8">
    <source>
        <dbReference type="Pfam" id="PF00005"/>
    </source>
</evidence>
<keyword evidence="6 7" id="KW-0472">Membrane</keyword>
<keyword evidence="4" id="KW-0677">Repeat</keyword>
<evidence type="ECO:0000256" key="2">
    <source>
        <dbReference type="ARBA" id="ARBA00022448"/>
    </source>
</evidence>
<name>A0A8H7MMD3_9PLEO</name>
<protein>
    <recommendedName>
        <fullName evidence="12">ABC transporter domain-containing protein</fullName>
    </recommendedName>
</protein>